<comment type="caution">
    <text evidence="10">The sequence shown here is derived from an EMBL/GenBank/DDBJ whole genome shotgun (WGS) entry which is preliminary data.</text>
</comment>
<dbReference type="Pfam" id="PF03174">
    <property type="entry name" value="CHB_HEX_C"/>
    <property type="match status" value="1"/>
</dbReference>
<evidence type="ECO:0000256" key="4">
    <source>
        <dbReference type="ARBA" id="ARBA00022801"/>
    </source>
</evidence>
<dbReference type="SUPFAM" id="SSF55545">
    <property type="entry name" value="beta-N-acetylhexosaminidase-like domain"/>
    <property type="match status" value="1"/>
</dbReference>
<sequence>MSLIKNIKKGRLRTLVVPVLFVSQTTLAIESNQQNIQQPQLNQLADILDVKYRLLSNLPAECPGSEAEFCYHAQLELTSPLDMKVKGWKILYSQVYPPTETKSQQLKMTHLNGDLNVIEPNPQFSGFLAGQSKTLEMWVPSSLLNEGELLPNYILMADGLAPKVIKSTQTFIDPITKLEVKPYAALSAESNVMNSHRDDHYAQHTPEALYEQYLVEQVAQTKIAAGIIPTPQQLQTLPGQSPISLAAGIKLELHGLDYDQISASLARLDTLGVSQQAQGVPVKVEVKKAGSAQAGHYQLTANNGKVNILADDASGAFYALQSLAALLSLDTMSIPAVKIDDQPRYDYRGLHVDVARNFHSKEFILRLLPTMAAYKLNKLHLHLADDEGWRLEIPGLPELTELGANRCLDLQDARCLQPQLGAAIDNARDGYYSLADYHEILLAAKANHIDVIPSLDMPGHSRAAVKAMESRYNNFMAQNDSAAAKQYLLSDLADKTQYSSIQHYKDNTLNVCMESTYAFVDKVITEIVAMHKAAGTPLNIYHIGADETAGAWVNSPLCQSFLADKRNDVHAVSELTGYFIERVAKIVASKGVEVAGWNDGLSETRVDKMPKKVASYVWATLPQGAHKVVSAHARRGWDVILSTPDVTYLDFPYELDPKESGYKWGSRRTNSQTIFQFMPDNLPANAEIRGDVIGRPYSADDTPQYDESGKLVHQPLPQGFRVTGIQGHLWSEVVRHDHLAEYMLFPRLLALAEKAWHTASWEVPYNYAGQKYDQTTQFLTVAKRTERDSQWQEFVQIVGNKELEKLDRTGVFYRVPNVVSKQQNGYLHATTIIPGLAIQYRQGDEPWQYYQAPLKLNADTQLELRALSADGRRPGRSVQVATSTVLEATNTANGAKQLR</sequence>
<evidence type="ECO:0000259" key="9">
    <source>
        <dbReference type="SMART" id="SM01081"/>
    </source>
</evidence>
<evidence type="ECO:0000256" key="8">
    <source>
        <dbReference type="SAM" id="SignalP"/>
    </source>
</evidence>
<dbReference type="SUPFAM" id="SSF49384">
    <property type="entry name" value="Carbohydrate-binding domain"/>
    <property type="match status" value="1"/>
</dbReference>
<dbReference type="InterPro" id="IPR008965">
    <property type="entry name" value="CBM2/CBM3_carb-bd_dom_sf"/>
</dbReference>
<dbReference type="Gene3D" id="3.20.20.80">
    <property type="entry name" value="Glycosidases"/>
    <property type="match status" value="1"/>
</dbReference>
<evidence type="ECO:0000313" key="10">
    <source>
        <dbReference type="EMBL" id="MFC3032913.1"/>
    </source>
</evidence>
<evidence type="ECO:0000256" key="1">
    <source>
        <dbReference type="ARBA" id="ARBA00001231"/>
    </source>
</evidence>
<protein>
    <recommendedName>
        <fullName evidence="3">beta-N-acetylhexosaminidase</fullName>
        <ecNumber evidence="3">3.2.1.52</ecNumber>
    </recommendedName>
    <alternativeName>
        <fullName evidence="6">Beta-N-acetylhexosaminidase</fullName>
    </alternativeName>
    <alternativeName>
        <fullName evidence="7">N-acetyl-beta-glucosaminidase</fullName>
    </alternativeName>
</protein>
<keyword evidence="8" id="KW-0732">Signal</keyword>
<dbReference type="Gene3D" id="2.60.40.10">
    <property type="entry name" value="Immunoglobulins"/>
    <property type="match status" value="1"/>
</dbReference>
<dbReference type="SUPFAM" id="SSF51445">
    <property type="entry name" value="(Trans)glycosidases"/>
    <property type="match status" value="1"/>
</dbReference>
<dbReference type="EMBL" id="JBHRSD010000017">
    <property type="protein sequence ID" value="MFC3032913.1"/>
    <property type="molecule type" value="Genomic_DNA"/>
</dbReference>
<dbReference type="InterPro" id="IPR004866">
    <property type="entry name" value="CHB/HEX_N_dom"/>
</dbReference>
<evidence type="ECO:0000313" key="11">
    <source>
        <dbReference type="Proteomes" id="UP001595453"/>
    </source>
</evidence>
<dbReference type="PANTHER" id="PTHR22600:SF57">
    <property type="entry name" value="BETA-N-ACETYLHEXOSAMINIDASE"/>
    <property type="match status" value="1"/>
</dbReference>
<dbReference type="InterPro" id="IPR017853">
    <property type="entry name" value="GH"/>
</dbReference>
<dbReference type="Gene3D" id="3.30.379.10">
    <property type="entry name" value="Chitobiase/beta-hexosaminidase domain 2-like"/>
    <property type="match status" value="1"/>
</dbReference>
<dbReference type="Gene3D" id="2.60.40.290">
    <property type="match status" value="1"/>
</dbReference>
<dbReference type="InterPro" id="IPR029018">
    <property type="entry name" value="Hex-like_dom2"/>
</dbReference>
<dbReference type="EC" id="3.2.1.52" evidence="3"/>
<evidence type="ECO:0000256" key="7">
    <source>
        <dbReference type="ARBA" id="ARBA00033000"/>
    </source>
</evidence>
<comment type="catalytic activity">
    <reaction evidence="1">
        <text>Hydrolysis of terminal non-reducing N-acetyl-D-hexosamine residues in N-acetyl-beta-D-hexosaminides.</text>
        <dbReference type="EC" id="3.2.1.52"/>
    </reaction>
</comment>
<evidence type="ECO:0000256" key="5">
    <source>
        <dbReference type="ARBA" id="ARBA00023295"/>
    </source>
</evidence>
<evidence type="ECO:0000256" key="2">
    <source>
        <dbReference type="ARBA" id="ARBA00006285"/>
    </source>
</evidence>
<dbReference type="PANTHER" id="PTHR22600">
    <property type="entry name" value="BETA-HEXOSAMINIDASE"/>
    <property type="match status" value="1"/>
</dbReference>
<dbReference type="InterPro" id="IPR013783">
    <property type="entry name" value="Ig-like_fold"/>
</dbReference>
<evidence type="ECO:0000256" key="6">
    <source>
        <dbReference type="ARBA" id="ARBA00030512"/>
    </source>
</evidence>
<name>A0ABV7CK27_9GAMM</name>
<feature type="signal peptide" evidence="8">
    <location>
        <begin position="1"/>
        <end position="28"/>
    </location>
</feature>
<accession>A0ABV7CK27</accession>
<reference evidence="11" key="1">
    <citation type="journal article" date="2019" name="Int. J. Syst. Evol. Microbiol.">
        <title>The Global Catalogue of Microorganisms (GCM) 10K type strain sequencing project: providing services to taxonomists for standard genome sequencing and annotation.</title>
        <authorList>
            <consortium name="The Broad Institute Genomics Platform"/>
            <consortium name="The Broad Institute Genome Sequencing Center for Infectious Disease"/>
            <person name="Wu L."/>
            <person name="Ma J."/>
        </authorList>
    </citation>
    <scope>NUCLEOTIDE SEQUENCE [LARGE SCALE GENOMIC DNA]</scope>
    <source>
        <strain evidence="11">KCTC 42730</strain>
    </source>
</reference>
<proteinExistence type="inferred from homology"/>
<evidence type="ECO:0000256" key="3">
    <source>
        <dbReference type="ARBA" id="ARBA00012663"/>
    </source>
</evidence>
<feature type="domain" description="Chitobiase/beta-hexosaminidases N-terminal" evidence="9">
    <location>
        <begin position="46"/>
        <end position="208"/>
    </location>
</feature>
<dbReference type="InterPro" id="IPR014756">
    <property type="entry name" value="Ig_E-set"/>
</dbReference>
<dbReference type="InterPro" id="IPR015883">
    <property type="entry name" value="Glyco_hydro_20_cat"/>
</dbReference>
<dbReference type="Pfam" id="PF00728">
    <property type="entry name" value="Glyco_hydro_20"/>
    <property type="match status" value="1"/>
</dbReference>
<keyword evidence="5" id="KW-0326">Glycosidase</keyword>
<dbReference type="Pfam" id="PF03173">
    <property type="entry name" value="CHB_HEX"/>
    <property type="match status" value="1"/>
</dbReference>
<dbReference type="RefSeq" id="WP_377123876.1">
    <property type="nucleotide sequence ID" value="NZ_JBHRSD010000017.1"/>
</dbReference>
<dbReference type="Pfam" id="PF02838">
    <property type="entry name" value="Glyco_hydro_20b"/>
    <property type="match status" value="1"/>
</dbReference>
<dbReference type="InterPro" id="IPR025705">
    <property type="entry name" value="Beta_hexosaminidase_sua/sub"/>
</dbReference>
<keyword evidence="11" id="KW-1185">Reference proteome</keyword>
<gene>
    <name evidence="10" type="ORF">ACFOEE_10310</name>
</gene>
<dbReference type="SUPFAM" id="SSF81296">
    <property type="entry name" value="E set domains"/>
    <property type="match status" value="1"/>
</dbReference>
<organism evidence="10 11">
    <name type="scientific">Pseudoalteromonas fenneropenaei</name>
    <dbReference type="NCBI Taxonomy" id="1737459"/>
    <lineage>
        <taxon>Bacteria</taxon>
        <taxon>Pseudomonadati</taxon>
        <taxon>Pseudomonadota</taxon>
        <taxon>Gammaproteobacteria</taxon>
        <taxon>Alteromonadales</taxon>
        <taxon>Pseudoalteromonadaceae</taxon>
        <taxon>Pseudoalteromonas</taxon>
    </lineage>
</organism>
<dbReference type="Proteomes" id="UP001595453">
    <property type="component" value="Unassembled WGS sequence"/>
</dbReference>
<keyword evidence="4" id="KW-0378">Hydrolase</keyword>
<dbReference type="InterPro" id="IPR015882">
    <property type="entry name" value="HEX_bac_N"/>
</dbReference>
<dbReference type="InterPro" id="IPR004867">
    <property type="entry name" value="CHB_C_dom"/>
</dbReference>
<feature type="chain" id="PRO_5047499398" description="beta-N-acetylhexosaminidase" evidence="8">
    <location>
        <begin position="29"/>
        <end position="899"/>
    </location>
</feature>
<dbReference type="PRINTS" id="PR00738">
    <property type="entry name" value="GLHYDRLASE20"/>
</dbReference>
<dbReference type="InterPro" id="IPR012291">
    <property type="entry name" value="CBM2_carb-bd_dom_sf"/>
</dbReference>
<comment type="similarity">
    <text evidence="2">Belongs to the glycosyl hydrolase 20 family.</text>
</comment>
<dbReference type="SMART" id="SM01081">
    <property type="entry name" value="CHB_HEX"/>
    <property type="match status" value="1"/>
</dbReference>
<dbReference type="CDD" id="cd02847">
    <property type="entry name" value="E_set_Chitobiase_C"/>
    <property type="match status" value="1"/>
</dbReference>